<gene>
    <name evidence="1" type="ORF">CR513_27816</name>
</gene>
<feature type="non-terminal residue" evidence="1">
    <location>
        <position position="1"/>
    </location>
</feature>
<sequence length="146" mass="16462">MVSITAKFLHHYVVCMGQKTEWVSLTGVPKSCLFNAYCTSYKGFKRAFCKVRVKDGFPSGAFIMVDQDFSLYWRVNLGHISQGLVYAYNSSPTYILRRPPNIRPLPTEGLRNHGLESPLTTLCSSNSALRPIDRLSITEAPLNKEE</sequence>
<name>A0A371GIE1_MUCPR</name>
<organism evidence="1 2">
    <name type="scientific">Mucuna pruriens</name>
    <name type="common">Velvet bean</name>
    <name type="synonym">Dolichos pruriens</name>
    <dbReference type="NCBI Taxonomy" id="157652"/>
    <lineage>
        <taxon>Eukaryota</taxon>
        <taxon>Viridiplantae</taxon>
        <taxon>Streptophyta</taxon>
        <taxon>Embryophyta</taxon>
        <taxon>Tracheophyta</taxon>
        <taxon>Spermatophyta</taxon>
        <taxon>Magnoliopsida</taxon>
        <taxon>eudicotyledons</taxon>
        <taxon>Gunneridae</taxon>
        <taxon>Pentapetalae</taxon>
        <taxon>rosids</taxon>
        <taxon>fabids</taxon>
        <taxon>Fabales</taxon>
        <taxon>Fabaceae</taxon>
        <taxon>Papilionoideae</taxon>
        <taxon>50 kb inversion clade</taxon>
        <taxon>NPAAA clade</taxon>
        <taxon>indigoferoid/millettioid clade</taxon>
        <taxon>Phaseoleae</taxon>
        <taxon>Mucuna</taxon>
    </lineage>
</organism>
<keyword evidence="2" id="KW-1185">Reference proteome</keyword>
<proteinExistence type="predicted"/>
<protein>
    <submittedName>
        <fullName evidence="1">Uncharacterized protein</fullName>
    </submittedName>
</protein>
<reference evidence="1" key="1">
    <citation type="submission" date="2018-05" db="EMBL/GenBank/DDBJ databases">
        <title>Draft genome of Mucuna pruriens seed.</title>
        <authorList>
            <person name="Nnadi N.E."/>
            <person name="Vos R."/>
            <person name="Hasami M.H."/>
            <person name="Devisetty U.K."/>
            <person name="Aguiy J.C."/>
        </authorList>
    </citation>
    <scope>NUCLEOTIDE SEQUENCE [LARGE SCALE GENOMIC DNA]</scope>
    <source>
        <strain evidence="1">JCA_2017</strain>
    </source>
</reference>
<accession>A0A371GIE1</accession>
<evidence type="ECO:0000313" key="1">
    <source>
        <dbReference type="EMBL" id="RDX90338.1"/>
    </source>
</evidence>
<comment type="caution">
    <text evidence="1">The sequence shown here is derived from an EMBL/GenBank/DDBJ whole genome shotgun (WGS) entry which is preliminary data.</text>
</comment>
<dbReference type="Proteomes" id="UP000257109">
    <property type="component" value="Unassembled WGS sequence"/>
</dbReference>
<dbReference type="AlphaFoldDB" id="A0A371GIE1"/>
<evidence type="ECO:0000313" key="2">
    <source>
        <dbReference type="Proteomes" id="UP000257109"/>
    </source>
</evidence>
<dbReference type="EMBL" id="QJKJ01005426">
    <property type="protein sequence ID" value="RDX90338.1"/>
    <property type="molecule type" value="Genomic_DNA"/>
</dbReference>